<gene>
    <name evidence="5" type="ORF">FHU41_002366</name>
</gene>
<evidence type="ECO:0000313" key="6">
    <source>
        <dbReference type="Proteomes" id="UP000521748"/>
    </source>
</evidence>
<feature type="active site" evidence="2">
    <location>
        <position position="225"/>
    </location>
</feature>
<dbReference type="AlphaFoldDB" id="A0A7Y9LV37"/>
<feature type="binding site" evidence="1">
    <location>
        <position position="91"/>
    </location>
    <ligand>
        <name>ATP</name>
        <dbReference type="ChEBI" id="CHEBI:30616"/>
    </ligand>
</feature>
<comment type="caution">
    <text evidence="5">The sequence shown here is derived from an EMBL/GenBank/DDBJ whole genome shotgun (WGS) entry which is preliminary data.</text>
</comment>
<name>A0A7Y9LV37_9MICC</name>
<evidence type="ECO:0000256" key="2">
    <source>
        <dbReference type="PIRSR" id="PIRSR640198-1"/>
    </source>
</evidence>
<feature type="binding site" evidence="1">
    <location>
        <begin position="230"/>
        <end position="236"/>
    </location>
    <ligand>
        <name>ATP</name>
        <dbReference type="ChEBI" id="CHEBI:30616"/>
    </ligand>
</feature>
<dbReference type="PANTHER" id="PTHR13504:SF38">
    <property type="entry name" value="FIDO DOMAIN-CONTAINING PROTEIN"/>
    <property type="match status" value="1"/>
</dbReference>
<dbReference type="Proteomes" id="UP000521748">
    <property type="component" value="Unassembled WGS sequence"/>
</dbReference>
<accession>A0A7Y9LV37</accession>
<proteinExistence type="predicted"/>
<dbReference type="RefSeq" id="WP_218847209.1">
    <property type="nucleotide sequence ID" value="NZ_JACBYQ010000002.1"/>
</dbReference>
<dbReference type="GO" id="GO:0005524">
    <property type="term" value="F:ATP binding"/>
    <property type="evidence" value="ECO:0007669"/>
    <property type="project" value="UniProtKB-KW"/>
</dbReference>
<dbReference type="PROSITE" id="PS51459">
    <property type="entry name" value="FIDO"/>
    <property type="match status" value="1"/>
</dbReference>
<dbReference type="EMBL" id="JACBYQ010000002">
    <property type="protein sequence ID" value="NYE96116.1"/>
    <property type="molecule type" value="Genomic_DNA"/>
</dbReference>
<dbReference type="InterPro" id="IPR040198">
    <property type="entry name" value="Fido_containing"/>
</dbReference>
<reference evidence="5 6" key="1">
    <citation type="submission" date="2020-07" db="EMBL/GenBank/DDBJ databases">
        <title>Sequencing the genomes of 1000 actinobacteria strains.</title>
        <authorList>
            <person name="Klenk H.-P."/>
        </authorList>
    </citation>
    <scope>NUCLEOTIDE SEQUENCE [LARGE SCALE GENOMIC DNA]</scope>
    <source>
        <strain evidence="5 6">DSM 102047</strain>
    </source>
</reference>
<dbReference type="Pfam" id="PF13784">
    <property type="entry name" value="Fic_N"/>
    <property type="match status" value="1"/>
</dbReference>
<dbReference type="PIRSF" id="PIRSF038925">
    <property type="entry name" value="AMP-prot_trans"/>
    <property type="match status" value="1"/>
</dbReference>
<feature type="binding site" evidence="1">
    <location>
        <position position="267"/>
    </location>
    <ligand>
        <name>ATP</name>
        <dbReference type="ChEBI" id="CHEBI:30616"/>
    </ligand>
</feature>
<evidence type="ECO:0000256" key="1">
    <source>
        <dbReference type="PIRSR" id="PIRSR038925-1"/>
    </source>
</evidence>
<keyword evidence="6" id="KW-1185">Reference proteome</keyword>
<sequence length="391" mass="43916">MDIKAFESSSAGKLVPISGKDVRSAESWSYFAYVPNPLPAEVSLTPEAQIALGEADRALGALNAYLTLIPDPQWLVRPTLSKEAVSTSALEGTFASLEEVLEADYIDEKKSTARVREVRNYLRAAERSLESLKTRPVCRSVLEELQAILVEGTRGETYDSGQLRKRQVFIGNHGRPISEARFVPPPPGRVLEDGFSDWEKWVNLADRVPLLVRVALGHYQFETLHPLADGNGRIGRLVMTLQLLESRVLDYPVLNMASWLEPRREEYIGHLLKMSQTGDFDLWIRFFMKGVAEQSLATTRAIRELLQLRESMQQQLREVKDKSIATSVAADLIGSPVFDVSSIARRYDVSHQAANNAVNKLLRLGLVEQIGQRTYGRLFICNKAMRIMNSF</sequence>
<dbReference type="PANTHER" id="PTHR13504">
    <property type="entry name" value="FIDO DOMAIN-CONTAINING PROTEIN DDB_G0283145"/>
    <property type="match status" value="1"/>
</dbReference>
<feature type="binding site" evidence="3">
    <location>
        <begin position="229"/>
        <end position="236"/>
    </location>
    <ligand>
        <name>ATP</name>
        <dbReference type="ChEBI" id="CHEBI:30616"/>
    </ligand>
</feature>
<evidence type="ECO:0000313" key="5">
    <source>
        <dbReference type="EMBL" id="NYE96116.1"/>
    </source>
</evidence>
<organism evidence="5 6">
    <name type="scientific">Psychromicrobium silvestre</name>
    <dbReference type="NCBI Taxonomy" id="1645614"/>
    <lineage>
        <taxon>Bacteria</taxon>
        <taxon>Bacillati</taxon>
        <taxon>Actinomycetota</taxon>
        <taxon>Actinomycetes</taxon>
        <taxon>Micrococcales</taxon>
        <taxon>Micrococcaceae</taxon>
        <taxon>Psychromicrobium</taxon>
    </lineage>
</organism>
<feature type="domain" description="Fido" evidence="4">
    <location>
        <begin position="137"/>
        <end position="289"/>
    </location>
</feature>
<dbReference type="InterPro" id="IPR036597">
    <property type="entry name" value="Fido-like_dom_sf"/>
</dbReference>
<dbReference type="InterPro" id="IPR003812">
    <property type="entry name" value="Fido"/>
</dbReference>
<dbReference type="Pfam" id="PF02661">
    <property type="entry name" value="Fic"/>
    <property type="match status" value="1"/>
</dbReference>
<keyword evidence="1" id="KW-0067">ATP-binding</keyword>
<dbReference type="InterPro" id="IPR026287">
    <property type="entry name" value="SoFic-like"/>
</dbReference>
<keyword evidence="1" id="KW-0547">Nucleotide-binding</keyword>
<dbReference type="InterPro" id="IPR025758">
    <property type="entry name" value="Fic/DOC_N"/>
</dbReference>
<dbReference type="Gene3D" id="1.10.3290.10">
    <property type="entry name" value="Fido-like domain"/>
    <property type="match status" value="1"/>
</dbReference>
<evidence type="ECO:0000259" key="4">
    <source>
        <dbReference type="PROSITE" id="PS51459"/>
    </source>
</evidence>
<evidence type="ECO:0000256" key="3">
    <source>
        <dbReference type="PIRSR" id="PIRSR640198-2"/>
    </source>
</evidence>
<feature type="binding site" evidence="1">
    <location>
        <position position="225"/>
    </location>
    <ligand>
        <name>ATP</name>
        <dbReference type="ChEBI" id="CHEBI:30616"/>
    </ligand>
</feature>
<protein>
    <submittedName>
        <fullName evidence="5">Fic family protein</fullName>
    </submittedName>
</protein>
<dbReference type="SUPFAM" id="SSF140931">
    <property type="entry name" value="Fic-like"/>
    <property type="match status" value="1"/>
</dbReference>